<feature type="transmembrane region" description="Helical" evidence="1">
    <location>
        <begin position="12"/>
        <end position="34"/>
    </location>
</feature>
<dbReference type="PANTHER" id="PTHR34219:SF3">
    <property type="entry name" value="BLL7967 PROTEIN"/>
    <property type="match status" value="1"/>
</dbReference>
<reference evidence="2 3" key="1">
    <citation type="submission" date="2020-11" db="EMBL/GenBank/DDBJ databases">
        <title>Pedobacter endophytica, an endophytic bacteria isolated form Carex pumila.</title>
        <authorList>
            <person name="Peng Y."/>
            <person name="Jiang L."/>
            <person name="Lee J."/>
        </authorList>
    </citation>
    <scope>NUCLEOTIDE SEQUENCE [LARGE SCALE GENOMIC DNA]</scope>
    <source>
        <strain evidence="2 3">JBR3-12</strain>
    </source>
</reference>
<dbReference type="PROSITE" id="PS51257">
    <property type="entry name" value="PROKAR_LIPOPROTEIN"/>
    <property type="match status" value="1"/>
</dbReference>
<evidence type="ECO:0000313" key="2">
    <source>
        <dbReference type="EMBL" id="QPH39962.1"/>
    </source>
</evidence>
<dbReference type="InterPro" id="IPR005625">
    <property type="entry name" value="PepSY-ass_TM"/>
</dbReference>
<dbReference type="RefSeq" id="WP_196099420.1">
    <property type="nucleotide sequence ID" value="NZ_CP064939.1"/>
</dbReference>
<sequence>MTVKKAIGKIHLWLGLASGLVVFIVSITGCIFVFEKELFAVFNRELVDVHLPKNAKTLSLTALQKTAQQALGVADTVTRVTMYGQPERAWEFDAFNVDKKKASRGFWAATGVRWKRAFVNPYTGKVNGVIDLRYDFFTTIRAIHQHLYLNARIGSLIVGSATLIFVVMLLSGLFLWWPKNRAAAKQRFSLKWKATTRWKRKNYDLHNVLGFYILVFGLFIALTGMVWSFTWWENTVYKMFDGRINKVELLPNPNQPPIKHQQANVLDLAAQKLTTQNPSYHSIFLSINKSANMLVTVANFKDNSLWSGYNYYLFDLTTGKQYADLLQKNKTIGQKWRNSNYDLHTGKTLGYAGMTMAFCVSFICASLPVTGFYIWWGRKRKKNLRRY</sequence>
<dbReference type="PANTHER" id="PTHR34219">
    <property type="entry name" value="IRON-REGULATED INNER MEMBRANE PROTEIN-RELATED"/>
    <property type="match status" value="1"/>
</dbReference>
<dbReference type="AlphaFoldDB" id="A0A7S9KZY3"/>
<dbReference type="Proteomes" id="UP000594759">
    <property type="component" value="Chromosome"/>
</dbReference>
<dbReference type="KEGG" id="pex:IZT61_01345"/>
<organism evidence="2 3">
    <name type="scientific">Pedobacter endophyticus</name>
    <dbReference type="NCBI Taxonomy" id="2789740"/>
    <lineage>
        <taxon>Bacteria</taxon>
        <taxon>Pseudomonadati</taxon>
        <taxon>Bacteroidota</taxon>
        <taxon>Sphingobacteriia</taxon>
        <taxon>Sphingobacteriales</taxon>
        <taxon>Sphingobacteriaceae</taxon>
        <taxon>Pedobacter</taxon>
    </lineage>
</organism>
<accession>A0A7S9KZY3</accession>
<keyword evidence="1" id="KW-0812">Transmembrane</keyword>
<name>A0A7S9KZY3_9SPHI</name>
<feature type="transmembrane region" description="Helical" evidence="1">
    <location>
        <begin position="209"/>
        <end position="232"/>
    </location>
</feature>
<gene>
    <name evidence="2" type="ORF">IZT61_01345</name>
</gene>
<protein>
    <submittedName>
        <fullName evidence="2">PepSY domain-containing protein</fullName>
    </submittedName>
</protein>
<evidence type="ECO:0000256" key="1">
    <source>
        <dbReference type="SAM" id="Phobius"/>
    </source>
</evidence>
<dbReference type="EMBL" id="CP064939">
    <property type="protein sequence ID" value="QPH39962.1"/>
    <property type="molecule type" value="Genomic_DNA"/>
</dbReference>
<feature type="transmembrane region" description="Helical" evidence="1">
    <location>
        <begin position="156"/>
        <end position="177"/>
    </location>
</feature>
<keyword evidence="1" id="KW-0472">Membrane</keyword>
<proteinExistence type="predicted"/>
<dbReference type="Pfam" id="PF03929">
    <property type="entry name" value="PepSY_TM"/>
    <property type="match status" value="1"/>
</dbReference>
<keyword evidence="3" id="KW-1185">Reference proteome</keyword>
<keyword evidence="1" id="KW-1133">Transmembrane helix</keyword>
<evidence type="ECO:0000313" key="3">
    <source>
        <dbReference type="Proteomes" id="UP000594759"/>
    </source>
</evidence>
<feature type="transmembrane region" description="Helical" evidence="1">
    <location>
        <begin position="349"/>
        <end position="376"/>
    </location>
</feature>